<dbReference type="EMBL" id="JAUEIE010000007">
    <property type="protein sequence ID" value="MDN0022970.1"/>
    <property type="molecule type" value="Genomic_DNA"/>
</dbReference>
<keyword evidence="1" id="KW-0472">Membrane</keyword>
<dbReference type="AlphaFoldDB" id="A0AAW7JMQ1"/>
<reference evidence="3" key="2">
    <citation type="submission" date="2023-08" db="EMBL/GenBank/DDBJ databases">
        <title>Identification and characterization of horizontal gene transfer across gut microbiota members of farm animals based on homology search.</title>
        <authorList>
            <person name="Schwarzerova J."/>
            <person name="Nykrynova M."/>
            <person name="Jureckova K."/>
            <person name="Cejkova D."/>
            <person name="Rychlik I."/>
        </authorList>
    </citation>
    <scope>NUCLEOTIDE SEQUENCE</scope>
    <source>
        <strain evidence="3">ET15</strain>
        <strain evidence="2">ET37</strain>
    </source>
</reference>
<evidence type="ECO:0000313" key="3">
    <source>
        <dbReference type="EMBL" id="MDN0025326.1"/>
    </source>
</evidence>
<dbReference type="Proteomes" id="UP001167831">
    <property type="component" value="Unassembled WGS sequence"/>
</dbReference>
<reference evidence="3" key="1">
    <citation type="submission" date="2023-06" db="EMBL/GenBank/DDBJ databases">
        <authorList>
            <person name="Zeman M."/>
            <person name="Kubasova T."/>
            <person name="Jahodarova E."/>
            <person name="Nykrynova M."/>
            <person name="Rychlik I."/>
        </authorList>
    </citation>
    <scope>NUCLEOTIDE SEQUENCE</scope>
    <source>
        <strain evidence="3">ET15</strain>
        <strain evidence="2">ET37</strain>
    </source>
</reference>
<gene>
    <name evidence="2" type="ORF">QVN81_08055</name>
    <name evidence="3" type="ORF">QVN84_07330</name>
</gene>
<dbReference type="RefSeq" id="WP_289825511.1">
    <property type="nucleotide sequence ID" value="NZ_JAUEIE010000007.1"/>
</dbReference>
<accession>A0AAW7JMQ1</accession>
<feature type="transmembrane region" description="Helical" evidence="1">
    <location>
        <begin position="140"/>
        <end position="160"/>
    </location>
</feature>
<protein>
    <submittedName>
        <fullName evidence="3">Uncharacterized protein</fullName>
    </submittedName>
</protein>
<organism evidence="3 5">
    <name type="scientific">Leyella lascolaii</name>
    <dbReference type="NCBI Taxonomy" id="1776379"/>
    <lineage>
        <taxon>Bacteria</taxon>
        <taxon>Pseudomonadati</taxon>
        <taxon>Bacteroidota</taxon>
        <taxon>Bacteroidia</taxon>
        <taxon>Bacteroidales</taxon>
        <taxon>Prevotellaceae</taxon>
        <taxon>Leyella</taxon>
    </lineage>
</organism>
<evidence type="ECO:0000313" key="2">
    <source>
        <dbReference type="EMBL" id="MDN0022970.1"/>
    </source>
</evidence>
<proteinExistence type="predicted"/>
<evidence type="ECO:0000313" key="5">
    <source>
        <dbReference type="Proteomes" id="UP001168478"/>
    </source>
</evidence>
<feature type="transmembrane region" description="Helical" evidence="1">
    <location>
        <begin position="101"/>
        <end position="124"/>
    </location>
</feature>
<dbReference type="EMBL" id="JAUEIF010000005">
    <property type="protein sequence ID" value="MDN0025326.1"/>
    <property type="molecule type" value="Genomic_DNA"/>
</dbReference>
<keyword evidence="4" id="KW-1185">Reference proteome</keyword>
<keyword evidence="1" id="KW-1133">Transmembrane helix</keyword>
<comment type="caution">
    <text evidence="3">The sequence shown here is derived from an EMBL/GenBank/DDBJ whole genome shotgun (WGS) entry which is preliminary data.</text>
</comment>
<evidence type="ECO:0000313" key="4">
    <source>
        <dbReference type="Proteomes" id="UP001167831"/>
    </source>
</evidence>
<dbReference type="Proteomes" id="UP001168478">
    <property type="component" value="Unassembled WGS sequence"/>
</dbReference>
<sequence>MKHPNLRHYSTEKISHRVLYALTAVTAVVFSLFYFVDFDHPFYDNPECNAPKFTGLLIAFIVFFVAASVLTGFVALAVSIRKNGRAGGNVNGIHTARITSAIVAFTALLLIITFVLGSDASIYINGEKYQDAFWLKTADMFVSSIIVMLSLSVATVVYGTTRYFRKKDNKC</sequence>
<feature type="transmembrane region" description="Helical" evidence="1">
    <location>
        <begin position="18"/>
        <end position="36"/>
    </location>
</feature>
<evidence type="ECO:0000256" key="1">
    <source>
        <dbReference type="SAM" id="Phobius"/>
    </source>
</evidence>
<feature type="transmembrane region" description="Helical" evidence="1">
    <location>
        <begin position="56"/>
        <end position="80"/>
    </location>
</feature>
<keyword evidence="1" id="KW-0812">Transmembrane</keyword>
<name>A0AAW7JMQ1_9BACT</name>